<sequence>MLHSLLIANDPAHNLEELLNKIAVESNSGVYKDIRSLWQSATKMAEQQQQPVNIISSTRNNNLSSLLDRINTRGGRRQQQTSTNTTGSSSRYLTLGTNARAIDFSSKLIDLLQDGSRTNRNIQQQHQQQQKQQMIPRFIVNDMPKPLSGEDFTSGQVLYVPVNPRDFLSNIQWLDVLSAVEFETRSVVSDMEIINSERNVIDSQLHNLLTNWNATVAGDTGEWDTELVIEEFE</sequence>
<name>A0AAE1GME7_PETCI</name>
<comment type="caution">
    <text evidence="1">The sequence shown here is derived from an EMBL/GenBank/DDBJ whole genome shotgun (WGS) entry which is preliminary data.</text>
</comment>
<proteinExistence type="predicted"/>
<evidence type="ECO:0000313" key="1">
    <source>
        <dbReference type="EMBL" id="KAK3895664.1"/>
    </source>
</evidence>
<reference evidence="1" key="1">
    <citation type="submission" date="2023-10" db="EMBL/GenBank/DDBJ databases">
        <title>Genome assemblies of two species of porcelain crab, Petrolisthes cinctipes and Petrolisthes manimaculis (Anomura: Porcellanidae).</title>
        <authorList>
            <person name="Angst P."/>
        </authorList>
    </citation>
    <scope>NUCLEOTIDE SEQUENCE</scope>
    <source>
        <strain evidence="1">PB745_01</strain>
        <tissue evidence="1">Gill</tissue>
    </source>
</reference>
<protein>
    <submittedName>
        <fullName evidence="1">Uncharacterized protein</fullName>
    </submittedName>
</protein>
<dbReference type="AlphaFoldDB" id="A0AAE1GME7"/>
<dbReference type="Proteomes" id="UP001286313">
    <property type="component" value="Unassembled WGS sequence"/>
</dbReference>
<gene>
    <name evidence="1" type="ORF">Pcinc_000587</name>
</gene>
<accession>A0AAE1GME7</accession>
<keyword evidence="2" id="KW-1185">Reference proteome</keyword>
<evidence type="ECO:0000313" key="2">
    <source>
        <dbReference type="Proteomes" id="UP001286313"/>
    </source>
</evidence>
<dbReference type="EMBL" id="JAWQEG010000033">
    <property type="protein sequence ID" value="KAK3895664.1"/>
    <property type="molecule type" value="Genomic_DNA"/>
</dbReference>
<organism evidence="1 2">
    <name type="scientific">Petrolisthes cinctipes</name>
    <name type="common">Flat porcelain crab</name>
    <dbReference type="NCBI Taxonomy" id="88211"/>
    <lineage>
        <taxon>Eukaryota</taxon>
        <taxon>Metazoa</taxon>
        <taxon>Ecdysozoa</taxon>
        <taxon>Arthropoda</taxon>
        <taxon>Crustacea</taxon>
        <taxon>Multicrustacea</taxon>
        <taxon>Malacostraca</taxon>
        <taxon>Eumalacostraca</taxon>
        <taxon>Eucarida</taxon>
        <taxon>Decapoda</taxon>
        <taxon>Pleocyemata</taxon>
        <taxon>Anomura</taxon>
        <taxon>Galatheoidea</taxon>
        <taxon>Porcellanidae</taxon>
        <taxon>Petrolisthes</taxon>
    </lineage>
</organism>